<evidence type="ECO:0000313" key="3">
    <source>
        <dbReference type="Proteomes" id="UP000266506"/>
    </source>
</evidence>
<feature type="transmembrane region" description="Helical" evidence="1">
    <location>
        <begin position="7"/>
        <end position="28"/>
    </location>
</feature>
<keyword evidence="1" id="KW-0472">Membrane</keyword>
<comment type="caution">
    <text evidence="2">The sequence shown here is derived from an EMBL/GenBank/DDBJ whole genome shotgun (WGS) entry which is preliminary data.</text>
</comment>
<gene>
    <name evidence="2" type="ORF">EI71_00718</name>
</gene>
<keyword evidence="3" id="KW-1185">Reference proteome</keyword>
<name>A0A397S0K2_9MOLU</name>
<evidence type="ECO:0000313" key="2">
    <source>
        <dbReference type="EMBL" id="RIA77935.1"/>
    </source>
</evidence>
<dbReference type="Proteomes" id="UP000266506">
    <property type="component" value="Unassembled WGS sequence"/>
</dbReference>
<evidence type="ECO:0000256" key="1">
    <source>
        <dbReference type="SAM" id="Phobius"/>
    </source>
</evidence>
<dbReference type="RefSeq" id="WP_162849732.1">
    <property type="nucleotide sequence ID" value="NZ_QXEV01000005.1"/>
</dbReference>
<organism evidence="2 3">
    <name type="scientific">Anaeroplasma bactoclasticum</name>
    <dbReference type="NCBI Taxonomy" id="2088"/>
    <lineage>
        <taxon>Bacteria</taxon>
        <taxon>Bacillati</taxon>
        <taxon>Mycoplasmatota</taxon>
        <taxon>Mollicutes</taxon>
        <taxon>Anaeroplasmatales</taxon>
        <taxon>Anaeroplasmataceae</taxon>
        <taxon>Anaeroplasma</taxon>
    </lineage>
</organism>
<feature type="transmembrane region" description="Helical" evidence="1">
    <location>
        <begin position="175"/>
        <end position="198"/>
    </location>
</feature>
<accession>A0A397S0K2</accession>
<sequence length="618" mass="72963">MARYQKLTIIGLIVVGLGLSLALLFLNLDSFVKTTIRFQDIFDITNIKTFFDNYIANHSNTYAEFEEKCADAANSVSAYLQSFNYESFQNIFSNVLNFLYTLLMYFLNIGLNVIVLVFIFIRESIYGTQLKIKTSKPALILIKIRECICFIMNKLKVLIKQIICFVKENKRPLALLLLIILVSNGFLYRFLVEIIIFLEAYIFHMFCFDIHVVFESMLKAFIIWVIPIIQKTPRILWYILIYIFMFLLGLSKAKYKLKKNHERLKSFAHDELTQTTFINGAPGTGKTLLNVSLSLASEEAYIDELEKKILDYEAEYRYLNFAEIRNKPDLYPEHKDYIDTLKALKDRGTFLISNYAIYSPYFMEYSKIFNFDYMRKNIEAKEYPLEEYIVISLSEIDKEYNSHDNVKEVGSDGAHTFFSTVSHDLKRHCKIFCDYQLKDQVPLRIRGNAEYFINIKKRKLKMPLILKMYYLPFKGLKALIEKLIVSYELKKKRINKETQRKTVGIYKRNDYNTTYFFLRNMNTTLSKICAWFEKYQYFKLSALKSQEGDDKGEKITFNINLCDLHINNQKLYDSTFLSYAYEQKKNMDFKDIDSFTQLTPSIEELNKCNSKFYNKINN</sequence>
<keyword evidence="1" id="KW-0812">Transmembrane</keyword>
<dbReference type="InParanoid" id="A0A397S0K2"/>
<protein>
    <submittedName>
        <fullName evidence="2">Uncharacterized protein</fullName>
    </submittedName>
</protein>
<dbReference type="AlphaFoldDB" id="A0A397S0K2"/>
<keyword evidence="1" id="KW-1133">Transmembrane helix</keyword>
<feature type="transmembrane region" description="Helical" evidence="1">
    <location>
        <begin position="98"/>
        <end position="121"/>
    </location>
</feature>
<dbReference type="EMBL" id="QXEV01000005">
    <property type="protein sequence ID" value="RIA77935.1"/>
    <property type="molecule type" value="Genomic_DNA"/>
</dbReference>
<feature type="transmembrane region" description="Helical" evidence="1">
    <location>
        <begin position="210"/>
        <end position="229"/>
    </location>
</feature>
<proteinExistence type="predicted"/>
<feature type="transmembrane region" description="Helical" evidence="1">
    <location>
        <begin position="235"/>
        <end position="255"/>
    </location>
</feature>
<reference evidence="2 3" key="1">
    <citation type="submission" date="2018-08" db="EMBL/GenBank/DDBJ databases">
        <title>Genomic Encyclopedia of Archaeal and Bacterial Type Strains, Phase II (KMG-II): from individual species to whole genera.</title>
        <authorList>
            <person name="Goeker M."/>
        </authorList>
    </citation>
    <scope>NUCLEOTIDE SEQUENCE [LARGE SCALE GENOMIC DNA]</scope>
    <source>
        <strain evidence="2 3">ATCC 27112</strain>
    </source>
</reference>